<feature type="region of interest" description="Disordered" evidence="1">
    <location>
        <begin position="27"/>
        <end position="80"/>
    </location>
</feature>
<dbReference type="Proteomes" id="UP000789342">
    <property type="component" value="Unassembled WGS sequence"/>
</dbReference>
<feature type="non-terminal residue" evidence="2">
    <location>
        <position position="1"/>
    </location>
</feature>
<evidence type="ECO:0000256" key="1">
    <source>
        <dbReference type="SAM" id="MobiDB-lite"/>
    </source>
</evidence>
<name>A0A9N9I1N9_9GLOM</name>
<protein>
    <submittedName>
        <fullName evidence="2">14761_t:CDS:1</fullName>
    </submittedName>
</protein>
<evidence type="ECO:0000313" key="2">
    <source>
        <dbReference type="EMBL" id="CAG8715748.1"/>
    </source>
</evidence>
<dbReference type="AlphaFoldDB" id="A0A9N9I1N9"/>
<organism evidence="2 3">
    <name type="scientific">Acaulospora morrowiae</name>
    <dbReference type="NCBI Taxonomy" id="94023"/>
    <lineage>
        <taxon>Eukaryota</taxon>
        <taxon>Fungi</taxon>
        <taxon>Fungi incertae sedis</taxon>
        <taxon>Mucoromycota</taxon>
        <taxon>Glomeromycotina</taxon>
        <taxon>Glomeromycetes</taxon>
        <taxon>Diversisporales</taxon>
        <taxon>Acaulosporaceae</taxon>
        <taxon>Acaulospora</taxon>
    </lineage>
</organism>
<comment type="caution">
    <text evidence="2">The sequence shown here is derived from an EMBL/GenBank/DDBJ whole genome shotgun (WGS) entry which is preliminary data.</text>
</comment>
<sequence length="80" mass="9207">IIETTSPQESNDRVPSENWIEIMENEKSVTRPHLGAKRKHDNQIYQSANQKSNRKSARSDKFDIDMDSNSELNREMDGTG</sequence>
<gene>
    <name evidence="2" type="ORF">AMORRO_LOCUS12990</name>
</gene>
<proteinExistence type="predicted"/>
<reference evidence="2" key="1">
    <citation type="submission" date="2021-06" db="EMBL/GenBank/DDBJ databases">
        <authorList>
            <person name="Kallberg Y."/>
            <person name="Tangrot J."/>
            <person name="Rosling A."/>
        </authorList>
    </citation>
    <scope>NUCLEOTIDE SEQUENCE</scope>
    <source>
        <strain evidence="2">CL551</strain>
    </source>
</reference>
<accession>A0A9N9I1N9</accession>
<evidence type="ECO:0000313" key="3">
    <source>
        <dbReference type="Proteomes" id="UP000789342"/>
    </source>
</evidence>
<dbReference type="EMBL" id="CAJVPV010020773">
    <property type="protein sequence ID" value="CAG8715748.1"/>
    <property type="molecule type" value="Genomic_DNA"/>
</dbReference>
<keyword evidence="3" id="KW-1185">Reference proteome</keyword>